<reference evidence="1 2" key="1">
    <citation type="journal article" date="2019" name="Sci. Rep.">
        <title>Orb-weaving spider Araneus ventricosus genome elucidates the spidroin gene catalogue.</title>
        <authorList>
            <person name="Kono N."/>
            <person name="Nakamura H."/>
            <person name="Ohtoshi R."/>
            <person name="Moran D.A.P."/>
            <person name="Shinohara A."/>
            <person name="Yoshida Y."/>
            <person name="Fujiwara M."/>
            <person name="Mori M."/>
            <person name="Tomita M."/>
            <person name="Arakawa K."/>
        </authorList>
    </citation>
    <scope>NUCLEOTIDE SEQUENCE [LARGE SCALE GENOMIC DNA]</scope>
</reference>
<accession>A0A4Y2HRT4</accession>
<dbReference type="Proteomes" id="UP000499080">
    <property type="component" value="Unassembled WGS sequence"/>
</dbReference>
<proteinExistence type="predicted"/>
<name>A0A4Y2HRT4_ARAVE</name>
<keyword evidence="2" id="KW-1185">Reference proteome</keyword>
<dbReference type="AlphaFoldDB" id="A0A4Y2HRT4"/>
<evidence type="ECO:0000313" key="2">
    <source>
        <dbReference type="Proteomes" id="UP000499080"/>
    </source>
</evidence>
<comment type="caution">
    <text evidence="1">The sequence shown here is derived from an EMBL/GenBank/DDBJ whole genome shotgun (WGS) entry which is preliminary data.</text>
</comment>
<dbReference type="EMBL" id="BGPR01002123">
    <property type="protein sequence ID" value="GBM68137.1"/>
    <property type="molecule type" value="Genomic_DNA"/>
</dbReference>
<protein>
    <submittedName>
        <fullName evidence="1">Uncharacterized protein</fullName>
    </submittedName>
</protein>
<sequence length="103" mass="11762">MIQRFKSTKKNPLACENRRMQQKTDEILTLGNRGICSQRVNQGYKNSAVLRSFSRFFVIDFSLEKAVQERRSGSTTLLDPGFKSVFHRSHCQDYTNAAPATCV</sequence>
<evidence type="ECO:0000313" key="1">
    <source>
        <dbReference type="EMBL" id="GBM68137.1"/>
    </source>
</evidence>
<organism evidence="1 2">
    <name type="scientific">Araneus ventricosus</name>
    <name type="common">Orbweaver spider</name>
    <name type="synonym">Epeira ventricosa</name>
    <dbReference type="NCBI Taxonomy" id="182803"/>
    <lineage>
        <taxon>Eukaryota</taxon>
        <taxon>Metazoa</taxon>
        <taxon>Ecdysozoa</taxon>
        <taxon>Arthropoda</taxon>
        <taxon>Chelicerata</taxon>
        <taxon>Arachnida</taxon>
        <taxon>Araneae</taxon>
        <taxon>Araneomorphae</taxon>
        <taxon>Entelegynae</taxon>
        <taxon>Araneoidea</taxon>
        <taxon>Araneidae</taxon>
        <taxon>Araneus</taxon>
    </lineage>
</organism>
<gene>
    <name evidence="1" type="ORF">AVEN_6029_1</name>
</gene>